<dbReference type="SUPFAM" id="SSF46785">
    <property type="entry name" value="Winged helix' DNA-binding domain"/>
    <property type="match status" value="1"/>
</dbReference>
<dbReference type="RefSeq" id="WP_212949100.1">
    <property type="nucleotide sequence ID" value="NZ_BORI01000008.1"/>
</dbReference>
<dbReference type="PROSITE" id="PS50949">
    <property type="entry name" value="HTH_GNTR"/>
    <property type="match status" value="1"/>
</dbReference>
<dbReference type="Gene3D" id="3.40.1410.10">
    <property type="entry name" value="Chorismate lyase-like"/>
    <property type="match status" value="1"/>
</dbReference>
<keyword evidence="3" id="KW-0804">Transcription</keyword>
<dbReference type="SMART" id="SM00866">
    <property type="entry name" value="UTRA"/>
    <property type="match status" value="1"/>
</dbReference>
<accession>A0ABQ4KUG0</accession>
<organism evidence="5 6">
    <name type="scientific">Siminovitchia terrae</name>
    <name type="common">Bacillus terrae</name>
    <dbReference type="NCBI Taxonomy" id="1914933"/>
    <lineage>
        <taxon>Bacteria</taxon>
        <taxon>Bacillati</taxon>
        <taxon>Bacillota</taxon>
        <taxon>Bacilli</taxon>
        <taxon>Bacillales</taxon>
        <taxon>Bacillaceae</taxon>
        <taxon>Siminovitchia</taxon>
    </lineage>
</organism>
<evidence type="ECO:0000256" key="2">
    <source>
        <dbReference type="ARBA" id="ARBA00023125"/>
    </source>
</evidence>
<dbReference type="InterPro" id="IPR000524">
    <property type="entry name" value="Tscrpt_reg_HTH_GntR"/>
</dbReference>
<evidence type="ECO:0000313" key="5">
    <source>
        <dbReference type="EMBL" id="GIN95678.1"/>
    </source>
</evidence>
<dbReference type="EMBL" id="BORJ01000003">
    <property type="protein sequence ID" value="GIN95678.1"/>
    <property type="molecule type" value="Genomic_DNA"/>
</dbReference>
<comment type="caution">
    <text evidence="5">The sequence shown here is derived from an EMBL/GenBank/DDBJ whole genome shotgun (WGS) entry which is preliminary data.</text>
</comment>
<dbReference type="Pfam" id="PF07702">
    <property type="entry name" value="UTRA"/>
    <property type="match status" value="1"/>
</dbReference>
<protein>
    <submittedName>
        <fullName evidence="5">GntR family transcriptional regulator</fullName>
    </submittedName>
</protein>
<dbReference type="InterPro" id="IPR050679">
    <property type="entry name" value="Bact_HTH_transcr_reg"/>
</dbReference>
<name>A0ABQ4KUG0_SIMTE</name>
<dbReference type="Proteomes" id="UP000680670">
    <property type="component" value="Unassembled WGS sequence"/>
</dbReference>
<dbReference type="PANTHER" id="PTHR44846:SF1">
    <property type="entry name" value="MANNOSYL-D-GLYCERATE TRANSPORT_METABOLISM SYSTEM REPRESSOR MNGR-RELATED"/>
    <property type="match status" value="1"/>
</dbReference>
<dbReference type="CDD" id="cd07377">
    <property type="entry name" value="WHTH_GntR"/>
    <property type="match status" value="1"/>
</dbReference>
<keyword evidence="1" id="KW-0805">Transcription regulation</keyword>
<reference evidence="5 6" key="1">
    <citation type="submission" date="2021-03" db="EMBL/GenBank/DDBJ databases">
        <title>Antimicrobial resistance genes in bacteria isolated from Japanese honey, and their potential for conferring macrolide and lincosamide resistance in the American foulbrood pathogen Paenibacillus larvae.</title>
        <authorList>
            <person name="Okamoto M."/>
            <person name="Kumagai M."/>
            <person name="Kanamori H."/>
            <person name="Takamatsu D."/>
        </authorList>
    </citation>
    <scope>NUCLEOTIDE SEQUENCE [LARGE SCALE GENOMIC DNA]</scope>
    <source>
        <strain evidence="5 6">J6TS1</strain>
    </source>
</reference>
<dbReference type="InterPro" id="IPR028978">
    <property type="entry name" value="Chorismate_lyase_/UTRA_dom_sf"/>
</dbReference>
<sequence>MLDKNKSSPLYKQLKNIIKDKIESGEWETDKQLPSERELVEQYKVSRITVRQAIDLAEREGLVKRVHGVGTFVAQSKIKQELTEFNTFQSTLQQLGLLASTKLLKSSVETSNFQLAKLLDIGVMDKVIHLELIGYGDSDPIVYYSSYFSFDFGKKMQSVAEKALNDNIPFSTLDLYTNNNNLGFQPTHVEQTFEAMAADENLSKILNVDLHFPLFHVTSVVYYDKLPLEYKETFYRGDKYKFFITRQM</sequence>
<evidence type="ECO:0000256" key="3">
    <source>
        <dbReference type="ARBA" id="ARBA00023163"/>
    </source>
</evidence>
<dbReference type="Gene3D" id="1.10.10.10">
    <property type="entry name" value="Winged helix-like DNA-binding domain superfamily/Winged helix DNA-binding domain"/>
    <property type="match status" value="1"/>
</dbReference>
<evidence type="ECO:0000256" key="1">
    <source>
        <dbReference type="ARBA" id="ARBA00023015"/>
    </source>
</evidence>
<dbReference type="SUPFAM" id="SSF64288">
    <property type="entry name" value="Chorismate lyase-like"/>
    <property type="match status" value="1"/>
</dbReference>
<dbReference type="InterPro" id="IPR036388">
    <property type="entry name" value="WH-like_DNA-bd_sf"/>
</dbReference>
<proteinExistence type="predicted"/>
<dbReference type="Pfam" id="PF00392">
    <property type="entry name" value="GntR"/>
    <property type="match status" value="1"/>
</dbReference>
<evidence type="ECO:0000313" key="6">
    <source>
        <dbReference type="Proteomes" id="UP000680670"/>
    </source>
</evidence>
<feature type="domain" description="HTH gntR-type" evidence="4">
    <location>
        <begin position="8"/>
        <end position="76"/>
    </location>
</feature>
<dbReference type="InterPro" id="IPR036390">
    <property type="entry name" value="WH_DNA-bd_sf"/>
</dbReference>
<gene>
    <name evidence="5" type="ORF">J6TS1_15480</name>
</gene>
<dbReference type="InterPro" id="IPR011663">
    <property type="entry name" value="UTRA"/>
</dbReference>
<dbReference type="PRINTS" id="PR00035">
    <property type="entry name" value="HTHGNTR"/>
</dbReference>
<dbReference type="PANTHER" id="PTHR44846">
    <property type="entry name" value="MANNOSYL-D-GLYCERATE TRANSPORT/METABOLISM SYSTEM REPRESSOR MNGR-RELATED"/>
    <property type="match status" value="1"/>
</dbReference>
<keyword evidence="2" id="KW-0238">DNA-binding</keyword>
<keyword evidence="6" id="KW-1185">Reference proteome</keyword>
<evidence type="ECO:0000259" key="4">
    <source>
        <dbReference type="PROSITE" id="PS50949"/>
    </source>
</evidence>
<dbReference type="SMART" id="SM00345">
    <property type="entry name" value="HTH_GNTR"/>
    <property type="match status" value="1"/>
</dbReference>